<feature type="compositionally biased region" description="Basic and acidic residues" evidence="1">
    <location>
        <begin position="410"/>
        <end position="424"/>
    </location>
</feature>
<dbReference type="GeneID" id="5434243"/>
<feature type="compositionally biased region" description="Low complexity" evidence="1">
    <location>
        <begin position="13"/>
        <end position="28"/>
    </location>
</feature>
<feature type="compositionally biased region" description="Gly residues" evidence="1">
    <location>
        <begin position="142"/>
        <end position="157"/>
    </location>
</feature>
<reference evidence="2 3" key="3">
    <citation type="journal article" date="2017" name="Mol. Plant Pathol.">
        <title>A gapless genome sequence of the fungus Botrytis cinerea.</title>
        <authorList>
            <person name="Van Kan J.A."/>
            <person name="Stassen J.H."/>
            <person name="Mosbach A."/>
            <person name="Van Der Lee T.A."/>
            <person name="Faino L."/>
            <person name="Farmer A.D."/>
            <person name="Papasotiriou D.G."/>
            <person name="Zhou S."/>
            <person name="Seidl M.F."/>
            <person name="Cottam E."/>
            <person name="Edel D."/>
            <person name="Hahn M."/>
            <person name="Schwartz D.C."/>
            <person name="Dietrich R.A."/>
            <person name="Widdison S."/>
            <person name="Scalliet G."/>
        </authorList>
    </citation>
    <scope>NUCLEOTIDE SEQUENCE [LARGE SCALE GENOMIC DNA]</scope>
    <source>
        <strain evidence="2 3">B05.10</strain>
    </source>
</reference>
<dbReference type="OrthoDB" id="5337545at2759"/>
<evidence type="ECO:0000313" key="2">
    <source>
        <dbReference type="EMBL" id="ATZ57552.1"/>
    </source>
</evidence>
<dbReference type="RefSeq" id="XP_001553709.1">
    <property type="nucleotide sequence ID" value="XM_001553659.2"/>
</dbReference>
<dbReference type="Proteomes" id="UP000001798">
    <property type="component" value="Chromosome 15"/>
</dbReference>
<name>A0A384K463_BOTFB</name>
<dbReference type="AlphaFoldDB" id="A0A384K463"/>
<reference evidence="2 3" key="1">
    <citation type="journal article" date="2011" name="PLoS Genet.">
        <title>Genomic analysis of the necrotrophic fungal pathogens Sclerotinia sclerotiorum and Botrytis cinerea.</title>
        <authorList>
            <person name="Amselem J."/>
            <person name="Cuomo C.A."/>
            <person name="van Kan J.A."/>
            <person name="Viaud M."/>
            <person name="Benito E.P."/>
            <person name="Couloux A."/>
            <person name="Coutinho P.M."/>
            <person name="de Vries R.P."/>
            <person name="Dyer P.S."/>
            <person name="Fillinger S."/>
            <person name="Fournier E."/>
            <person name="Gout L."/>
            <person name="Hahn M."/>
            <person name="Kohn L."/>
            <person name="Lapalu N."/>
            <person name="Plummer K.M."/>
            <person name="Pradier J.M."/>
            <person name="Quevillon E."/>
            <person name="Sharon A."/>
            <person name="Simon A."/>
            <person name="ten Have A."/>
            <person name="Tudzynski B."/>
            <person name="Tudzynski P."/>
            <person name="Wincker P."/>
            <person name="Andrew M."/>
            <person name="Anthouard V."/>
            <person name="Beever R.E."/>
            <person name="Beffa R."/>
            <person name="Benoit I."/>
            <person name="Bouzid O."/>
            <person name="Brault B."/>
            <person name="Chen Z."/>
            <person name="Choquer M."/>
            <person name="Collemare J."/>
            <person name="Cotton P."/>
            <person name="Danchin E.G."/>
            <person name="Da Silva C."/>
            <person name="Gautier A."/>
            <person name="Giraud C."/>
            <person name="Giraud T."/>
            <person name="Gonzalez C."/>
            <person name="Grossetete S."/>
            <person name="Guldener U."/>
            <person name="Henrissat B."/>
            <person name="Howlett B.J."/>
            <person name="Kodira C."/>
            <person name="Kretschmer M."/>
            <person name="Lappartient A."/>
            <person name="Leroch M."/>
            <person name="Levis C."/>
            <person name="Mauceli E."/>
            <person name="Neuveglise C."/>
            <person name="Oeser B."/>
            <person name="Pearson M."/>
            <person name="Poulain J."/>
            <person name="Poussereau N."/>
            <person name="Quesneville H."/>
            <person name="Rascle C."/>
            <person name="Schumacher J."/>
            <person name="Segurens B."/>
            <person name="Sexton A."/>
            <person name="Silva E."/>
            <person name="Sirven C."/>
            <person name="Soanes D.M."/>
            <person name="Talbot N.J."/>
            <person name="Templeton M."/>
            <person name="Yandava C."/>
            <person name="Yarden O."/>
            <person name="Zeng Q."/>
            <person name="Rollins J.A."/>
            <person name="Lebrun M.H."/>
            <person name="Dickman M."/>
        </authorList>
    </citation>
    <scope>NUCLEOTIDE SEQUENCE [LARGE SCALE GENOMIC DNA]</scope>
    <source>
        <strain evidence="2 3">B05.10</strain>
    </source>
</reference>
<feature type="compositionally biased region" description="Acidic residues" evidence="1">
    <location>
        <begin position="425"/>
        <end position="434"/>
    </location>
</feature>
<dbReference type="KEGG" id="bfu:BCIN_15g01190"/>
<feature type="region of interest" description="Disordered" evidence="1">
    <location>
        <begin position="410"/>
        <end position="434"/>
    </location>
</feature>
<feature type="compositionally biased region" description="Polar residues" evidence="1">
    <location>
        <begin position="29"/>
        <end position="47"/>
    </location>
</feature>
<dbReference type="VEuPathDB" id="FungiDB:Bcin15g01190"/>
<organism evidence="2 3">
    <name type="scientific">Botryotinia fuckeliana (strain B05.10)</name>
    <name type="common">Noble rot fungus</name>
    <name type="synonym">Botrytis cinerea</name>
    <dbReference type="NCBI Taxonomy" id="332648"/>
    <lineage>
        <taxon>Eukaryota</taxon>
        <taxon>Fungi</taxon>
        <taxon>Dikarya</taxon>
        <taxon>Ascomycota</taxon>
        <taxon>Pezizomycotina</taxon>
        <taxon>Leotiomycetes</taxon>
        <taxon>Helotiales</taxon>
        <taxon>Sclerotiniaceae</taxon>
        <taxon>Botrytis</taxon>
    </lineage>
</organism>
<protein>
    <submittedName>
        <fullName evidence="2">Uncharacterized protein</fullName>
    </submittedName>
</protein>
<proteinExistence type="predicted"/>
<dbReference type="OMA" id="TDEVWGG"/>
<feature type="region of interest" description="Disordered" evidence="1">
    <location>
        <begin position="1"/>
        <end position="52"/>
    </location>
</feature>
<feature type="compositionally biased region" description="Basic and acidic residues" evidence="1">
    <location>
        <begin position="1"/>
        <end position="12"/>
    </location>
</feature>
<feature type="region of interest" description="Disordered" evidence="1">
    <location>
        <begin position="130"/>
        <end position="159"/>
    </location>
</feature>
<feature type="region of interest" description="Disordered" evidence="1">
    <location>
        <begin position="492"/>
        <end position="513"/>
    </location>
</feature>
<evidence type="ECO:0000313" key="3">
    <source>
        <dbReference type="Proteomes" id="UP000001798"/>
    </source>
</evidence>
<evidence type="ECO:0000256" key="1">
    <source>
        <dbReference type="SAM" id="MobiDB-lite"/>
    </source>
</evidence>
<gene>
    <name evidence="2" type="ORF">BCIN_15g01190</name>
</gene>
<reference evidence="2 3" key="2">
    <citation type="journal article" date="2012" name="Eukaryot. Cell">
        <title>Genome update of Botrytis cinerea strains B05.10 and T4.</title>
        <authorList>
            <person name="Staats M."/>
            <person name="van Kan J.A."/>
        </authorList>
    </citation>
    <scope>NUCLEOTIDE SEQUENCE [LARGE SCALE GENOMIC DNA]</scope>
    <source>
        <strain evidence="2 3">B05.10</strain>
    </source>
</reference>
<sequence>MTSSDSKEKGKAPDMSPASASSTAAPPAQTISNDTPSRQDEQPTPSLFNRIGASAAGLGRDVFAGSAGVGGDRLRSDAQGLLASIGNGKGGASMDAGGNSGYTQMHAGNSGFLDGSSSISRGNGNALGMRSSGITGTSDVQGTGGSGDLNGNGVGGGERSRWIQQSESEFSEFLDGVPSLTPAGDSDFEAGHMESFNGLPTNNLQAVQGDQFQHGVLPAPTGVFSNPVGNQAFEDSWSQAAREIDNQHSARSGPRAVNTQGPVVYHFEPLPAWNPDNLTAAEFRQKAMDTITREKAEYMNTYYQGASVQEQESRDGDEVRNLLSRIGEASFDDEITGMNQELSETEIEGDEMKAYEGEWLGMSSVERDRIIRVTRDLFPEEVKNEVGVIHGAIDAENPLNLLPLHEREAEQRWRGERERERQREEEDDDDEFEGEILNFPGTEWRVRKEKKNGEKEHGKGKEVWKSDWEGVLKGYTDEVWGGLLPLVREAREELKAEEEKSDGGKGGGNEKGNLKALRRLGAVLGHLRGLNIQ</sequence>
<accession>A0A384K463</accession>
<feature type="compositionally biased region" description="Basic and acidic residues" evidence="1">
    <location>
        <begin position="492"/>
        <end position="503"/>
    </location>
</feature>
<dbReference type="EMBL" id="CP009819">
    <property type="protein sequence ID" value="ATZ57552.1"/>
    <property type="molecule type" value="Genomic_DNA"/>
</dbReference>
<feature type="compositionally biased region" description="Polar residues" evidence="1">
    <location>
        <begin position="132"/>
        <end position="141"/>
    </location>
</feature>
<keyword evidence="3" id="KW-1185">Reference proteome</keyword>